<feature type="repeat" description="ANK" evidence="3">
    <location>
        <begin position="209"/>
        <end position="241"/>
    </location>
</feature>
<evidence type="ECO:0000256" key="2">
    <source>
        <dbReference type="ARBA" id="ARBA00023043"/>
    </source>
</evidence>
<dbReference type="Proteomes" id="UP000509597">
    <property type="component" value="Chromosome"/>
</dbReference>
<keyword evidence="1" id="KW-0677">Repeat</keyword>
<dbReference type="Gene3D" id="1.25.40.20">
    <property type="entry name" value="Ankyrin repeat-containing domain"/>
    <property type="match status" value="3"/>
</dbReference>
<dbReference type="GO" id="GO:0004842">
    <property type="term" value="F:ubiquitin-protein transferase activity"/>
    <property type="evidence" value="ECO:0007669"/>
    <property type="project" value="TreeGrafter"/>
</dbReference>
<dbReference type="PROSITE" id="PS50088">
    <property type="entry name" value="ANK_REPEAT"/>
    <property type="match status" value="4"/>
</dbReference>
<dbReference type="GO" id="GO:0085020">
    <property type="term" value="P:protein K6-linked ubiquitination"/>
    <property type="evidence" value="ECO:0007669"/>
    <property type="project" value="TreeGrafter"/>
</dbReference>
<keyword evidence="5" id="KW-1185">Reference proteome</keyword>
<dbReference type="PANTHER" id="PTHR24171:SF8">
    <property type="entry name" value="BRCA1-ASSOCIATED RING DOMAIN PROTEIN 1"/>
    <property type="match status" value="1"/>
</dbReference>
<keyword evidence="2 3" id="KW-0040">ANK repeat</keyword>
<protein>
    <submittedName>
        <fullName evidence="4">Ankyrin repeat domain-containing protein</fullName>
    </submittedName>
</protein>
<evidence type="ECO:0000256" key="3">
    <source>
        <dbReference type="PROSITE-ProRule" id="PRU00023"/>
    </source>
</evidence>
<feature type="repeat" description="ANK" evidence="3">
    <location>
        <begin position="242"/>
        <end position="274"/>
    </location>
</feature>
<name>A0A7H9BEH9_9NEIS</name>
<dbReference type="InterPro" id="IPR002110">
    <property type="entry name" value="Ankyrin_rpt"/>
</dbReference>
<reference evidence="4 5" key="1">
    <citation type="submission" date="2020-07" db="EMBL/GenBank/DDBJ databases">
        <title>Complete genome sequence of Chitinibacter sp. 2T18.</title>
        <authorList>
            <person name="Bae J.-W."/>
            <person name="Choi J.-W."/>
        </authorList>
    </citation>
    <scope>NUCLEOTIDE SEQUENCE [LARGE SCALE GENOMIC DNA]</scope>
    <source>
        <strain evidence="4 5">2T18</strain>
    </source>
</reference>
<dbReference type="SUPFAM" id="SSF48403">
    <property type="entry name" value="Ankyrin repeat"/>
    <property type="match status" value="1"/>
</dbReference>
<evidence type="ECO:0000256" key="1">
    <source>
        <dbReference type="ARBA" id="ARBA00022737"/>
    </source>
</evidence>
<feature type="repeat" description="ANK" evidence="3">
    <location>
        <begin position="176"/>
        <end position="208"/>
    </location>
</feature>
<dbReference type="InterPro" id="IPR036770">
    <property type="entry name" value="Ankyrin_rpt-contain_sf"/>
</dbReference>
<dbReference type="PANTHER" id="PTHR24171">
    <property type="entry name" value="ANKYRIN REPEAT DOMAIN-CONTAINING PROTEIN 39-RELATED"/>
    <property type="match status" value="1"/>
</dbReference>
<feature type="repeat" description="ANK" evidence="3">
    <location>
        <begin position="143"/>
        <end position="175"/>
    </location>
</feature>
<dbReference type="Pfam" id="PF12796">
    <property type="entry name" value="Ank_2"/>
    <property type="match status" value="2"/>
</dbReference>
<evidence type="ECO:0000313" key="5">
    <source>
        <dbReference type="Proteomes" id="UP000509597"/>
    </source>
</evidence>
<organism evidence="4 5">
    <name type="scientific">Chitinibacter bivalviorum</name>
    <dbReference type="NCBI Taxonomy" id="2739434"/>
    <lineage>
        <taxon>Bacteria</taxon>
        <taxon>Pseudomonadati</taxon>
        <taxon>Pseudomonadota</taxon>
        <taxon>Betaproteobacteria</taxon>
        <taxon>Neisseriales</taxon>
        <taxon>Chitinibacteraceae</taxon>
        <taxon>Chitinibacter</taxon>
    </lineage>
</organism>
<dbReference type="KEGG" id="chiz:HQ393_02095"/>
<dbReference type="SMART" id="SM00248">
    <property type="entry name" value="ANK"/>
    <property type="match status" value="4"/>
</dbReference>
<dbReference type="PROSITE" id="PS50297">
    <property type="entry name" value="ANK_REP_REGION"/>
    <property type="match status" value="3"/>
</dbReference>
<sequence>MHLLARQLNALDRAELTPTNLIELDPDLATSIALRWGEAALSDELLALLMSDAAQTSGEMGHRFTPTVVRELMRLSTAYADLLPQIAATKDIWGNEREVSELPKGYSDGYIRERNNSYSSKSNTLGGYVDAAPTIMPVRDDEKEWTPLLQACFAGRLDRVEKLIEQGAHIHWADKDGYQALHLAALQGYVSIVALLLEHGADANAISRRFATALHLAAARGHLEVVDALLDAGVSINHAKHDGWTALHKAVASGHDEVVVRLLRAGANPMLETKAGQTAIALVPSHKMRMAELLEHAIPKRKLQVLAGREIVSQAWIDWN</sequence>
<proteinExistence type="predicted"/>
<dbReference type="RefSeq" id="WP_179357219.1">
    <property type="nucleotide sequence ID" value="NZ_CP058627.1"/>
</dbReference>
<accession>A0A7H9BEH9</accession>
<dbReference type="AlphaFoldDB" id="A0A7H9BEH9"/>
<gene>
    <name evidence="4" type="ORF">HQ393_02095</name>
</gene>
<evidence type="ECO:0000313" key="4">
    <source>
        <dbReference type="EMBL" id="QLG87133.1"/>
    </source>
</evidence>
<dbReference type="EMBL" id="CP058627">
    <property type="protein sequence ID" value="QLG87133.1"/>
    <property type="molecule type" value="Genomic_DNA"/>
</dbReference>